<dbReference type="InterPro" id="IPR011990">
    <property type="entry name" value="TPR-like_helical_dom_sf"/>
</dbReference>
<keyword evidence="1" id="KW-0802">TPR repeat</keyword>
<dbReference type="RefSeq" id="WP_285232733.1">
    <property type="nucleotide sequence ID" value="NZ_CP116346.1"/>
</dbReference>
<gene>
    <name evidence="3" type="ORF">PFX98_22605</name>
</gene>
<dbReference type="SUPFAM" id="SSF48452">
    <property type="entry name" value="TPR-like"/>
    <property type="match status" value="1"/>
</dbReference>
<reference evidence="3" key="1">
    <citation type="submission" date="2023-01" db="EMBL/GenBank/DDBJ databases">
        <title>Whole genome sequence of Paucibacter sp. S2-9 isolated from pond sediment.</title>
        <authorList>
            <person name="Jung J.Y."/>
        </authorList>
    </citation>
    <scope>NUCLEOTIDE SEQUENCE</scope>
    <source>
        <strain evidence="3">S2-9</strain>
    </source>
</reference>
<accession>A0AA95SKZ8</accession>
<dbReference type="SMART" id="SM00028">
    <property type="entry name" value="TPR"/>
    <property type="match status" value="1"/>
</dbReference>
<organism evidence="3 4">
    <name type="scientific">Paucibacter sediminis</name>
    <dbReference type="NCBI Taxonomy" id="3019553"/>
    <lineage>
        <taxon>Bacteria</taxon>
        <taxon>Pseudomonadati</taxon>
        <taxon>Pseudomonadota</taxon>
        <taxon>Betaproteobacteria</taxon>
        <taxon>Burkholderiales</taxon>
        <taxon>Sphaerotilaceae</taxon>
        <taxon>Roseateles</taxon>
    </lineage>
</organism>
<dbReference type="Pfam" id="PF13432">
    <property type="entry name" value="TPR_16"/>
    <property type="match status" value="1"/>
</dbReference>
<dbReference type="EMBL" id="CP116346">
    <property type="protein sequence ID" value="WIT11648.1"/>
    <property type="molecule type" value="Genomic_DNA"/>
</dbReference>
<name>A0AA95SKZ8_9BURK</name>
<dbReference type="PROSITE" id="PS50005">
    <property type="entry name" value="TPR"/>
    <property type="match status" value="1"/>
</dbReference>
<evidence type="ECO:0000256" key="1">
    <source>
        <dbReference type="PROSITE-ProRule" id="PRU00339"/>
    </source>
</evidence>
<sequence>MYRQRTRALGLALLLSTLLAGVAQAGVLEQAQADWLAGKREQALLSVQTALSESPQDARLRFALAVMQMESGRADAAEALLLGLTQDFPDLADPYNNLAVIRAGRGELEGARRALEQALALQPEHVQAQENLGDVLLRLALQAYERAQKLSVSARPALELKLSRTRELARLLAPGR</sequence>
<feature type="repeat" description="TPR" evidence="1">
    <location>
        <begin position="92"/>
        <end position="125"/>
    </location>
</feature>
<dbReference type="InterPro" id="IPR019734">
    <property type="entry name" value="TPR_rpt"/>
</dbReference>
<dbReference type="Proteomes" id="UP001177769">
    <property type="component" value="Chromosome"/>
</dbReference>
<dbReference type="Pfam" id="PF14559">
    <property type="entry name" value="TPR_19"/>
    <property type="match status" value="1"/>
</dbReference>
<evidence type="ECO:0000313" key="3">
    <source>
        <dbReference type="EMBL" id="WIT11648.1"/>
    </source>
</evidence>
<feature type="chain" id="PRO_5041701984" evidence="2">
    <location>
        <begin position="26"/>
        <end position="176"/>
    </location>
</feature>
<dbReference type="Gene3D" id="1.25.40.10">
    <property type="entry name" value="Tetratricopeptide repeat domain"/>
    <property type="match status" value="1"/>
</dbReference>
<dbReference type="KEGG" id="pais:PFX98_22605"/>
<proteinExistence type="predicted"/>
<keyword evidence="2" id="KW-0732">Signal</keyword>
<evidence type="ECO:0000313" key="4">
    <source>
        <dbReference type="Proteomes" id="UP001177769"/>
    </source>
</evidence>
<feature type="signal peptide" evidence="2">
    <location>
        <begin position="1"/>
        <end position="25"/>
    </location>
</feature>
<protein>
    <submittedName>
        <fullName evidence="3">Tetratricopeptide repeat protein</fullName>
    </submittedName>
</protein>
<dbReference type="AlphaFoldDB" id="A0AA95SKZ8"/>
<evidence type="ECO:0000256" key="2">
    <source>
        <dbReference type="SAM" id="SignalP"/>
    </source>
</evidence>
<keyword evidence="4" id="KW-1185">Reference proteome</keyword>